<name>A0A1H8YPY0_9PSEU</name>
<evidence type="ECO:0000313" key="2">
    <source>
        <dbReference type="Proteomes" id="UP000198582"/>
    </source>
</evidence>
<accession>A0A1H8YPY0</accession>
<proteinExistence type="predicted"/>
<dbReference type="AlphaFoldDB" id="A0A1H8YPY0"/>
<dbReference type="RefSeq" id="WP_091629100.1">
    <property type="nucleotide sequence ID" value="NZ_FOEF01000036.1"/>
</dbReference>
<dbReference type="STRING" id="394193.SAMN04489732_1368"/>
<gene>
    <name evidence="1" type="ORF">SAMN04489732_1368</name>
</gene>
<protein>
    <submittedName>
        <fullName evidence="1">Uncharacterized protein</fullName>
    </submittedName>
</protein>
<dbReference type="EMBL" id="FOEF01000036">
    <property type="protein sequence ID" value="SEP54051.1"/>
    <property type="molecule type" value="Genomic_DNA"/>
</dbReference>
<dbReference type="OrthoDB" id="9851715at2"/>
<sequence>MSEVKLTKLTKGNIAALKETMTSKQAATVRLTATTAVFEMSPLEALMLVCSLQSQAAQDHGSMGHPYKSLSAVRRKLDALHTAANAETLTAAPRPVQKPPLALAELLRIDSDK</sequence>
<evidence type="ECO:0000313" key="1">
    <source>
        <dbReference type="EMBL" id="SEP54051.1"/>
    </source>
</evidence>
<keyword evidence="2" id="KW-1185">Reference proteome</keyword>
<reference evidence="1 2" key="1">
    <citation type="submission" date="2016-10" db="EMBL/GenBank/DDBJ databases">
        <authorList>
            <person name="de Groot N.N."/>
        </authorList>
    </citation>
    <scope>NUCLEOTIDE SEQUENCE [LARGE SCALE GENOMIC DNA]</scope>
    <source>
        <strain evidence="1 2">DSM 44993</strain>
    </source>
</reference>
<organism evidence="1 2">
    <name type="scientific">Amycolatopsis saalfeldensis</name>
    <dbReference type="NCBI Taxonomy" id="394193"/>
    <lineage>
        <taxon>Bacteria</taxon>
        <taxon>Bacillati</taxon>
        <taxon>Actinomycetota</taxon>
        <taxon>Actinomycetes</taxon>
        <taxon>Pseudonocardiales</taxon>
        <taxon>Pseudonocardiaceae</taxon>
        <taxon>Amycolatopsis</taxon>
    </lineage>
</organism>
<dbReference type="Proteomes" id="UP000198582">
    <property type="component" value="Unassembled WGS sequence"/>
</dbReference>